<protein>
    <submittedName>
        <fullName evidence="2">Uncharacterized protein</fullName>
    </submittedName>
</protein>
<accession>A0A833QE20</accession>
<proteinExistence type="predicted"/>
<dbReference type="AlphaFoldDB" id="A0A833QE20"/>
<feature type="compositionally biased region" description="Polar residues" evidence="1">
    <location>
        <begin position="13"/>
        <end position="23"/>
    </location>
</feature>
<reference evidence="2" key="1">
    <citation type="submission" date="2020-01" db="EMBL/GenBank/DDBJ databases">
        <title>Genome sequence of Kobresia littledalei, the first chromosome-level genome in the family Cyperaceae.</title>
        <authorList>
            <person name="Qu G."/>
        </authorList>
    </citation>
    <scope>NUCLEOTIDE SEQUENCE</scope>
    <source>
        <strain evidence="2">C.B.Clarke</strain>
        <tissue evidence="2">Leaf</tissue>
    </source>
</reference>
<comment type="caution">
    <text evidence="2">The sequence shown here is derived from an EMBL/GenBank/DDBJ whole genome shotgun (WGS) entry which is preliminary data.</text>
</comment>
<name>A0A833QE20_9POAL</name>
<organism evidence="2 3">
    <name type="scientific">Carex littledalei</name>
    <dbReference type="NCBI Taxonomy" id="544730"/>
    <lineage>
        <taxon>Eukaryota</taxon>
        <taxon>Viridiplantae</taxon>
        <taxon>Streptophyta</taxon>
        <taxon>Embryophyta</taxon>
        <taxon>Tracheophyta</taxon>
        <taxon>Spermatophyta</taxon>
        <taxon>Magnoliopsida</taxon>
        <taxon>Liliopsida</taxon>
        <taxon>Poales</taxon>
        <taxon>Cyperaceae</taxon>
        <taxon>Cyperoideae</taxon>
        <taxon>Cariceae</taxon>
        <taxon>Carex</taxon>
        <taxon>Carex subgen. Euthyceras</taxon>
    </lineage>
</organism>
<keyword evidence="3" id="KW-1185">Reference proteome</keyword>
<dbReference type="Proteomes" id="UP000623129">
    <property type="component" value="Unassembled WGS sequence"/>
</dbReference>
<feature type="region of interest" description="Disordered" evidence="1">
    <location>
        <begin position="1"/>
        <end position="71"/>
    </location>
</feature>
<dbReference type="EMBL" id="SWLB01000026">
    <property type="protein sequence ID" value="KAF3321723.1"/>
    <property type="molecule type" value="Genomic_DNA"/>
</dbReference>
<gene>
    <name evidence="2" type="ORF">FCM35_KLT13939</name>
</gene>
<evidence type="ECO:0000313" key="2">
    <source>
        <dbReference type="EMBL" id="KAF3321723.1"/>
    </source>
</evidence>
<feature type="compositionally biased region" description="Acidic residues" evidence="1">
    <location>
        <begin position="40"/>
        <end position="50"/>
    </location>
</feature>
<sequence length="71" mass="7619">MTDATELSDWEFLQSNAPDSNAIKSDYFSLPPNNPIPSSSEEEATDEGGIDSDNPSSHGEIGSEPIDDTVF</sequence>
<evidence type="ECO:0000256" key="1">
    <source>
        <dbReference type="SAM" id="MobiDB-lite"/>
    </source>
</evidence>
<evidence type="ECO:0000313" key="3">
    <source>
        <dbReference type="Proteomes" id="UP000623129"/>
    </source>
</evidence>